<evidence type="ECO:0000313" key="3">
    <source>
        <dbReference type="Proteomes" id="UP001356428"/>
    </source>
</evidence>
<feature type="region of interest" description="Disordered" evidence="1">
    <location>
        <begin position="360"/>
        <end position="392"/>
    </location>
</feature>
<name>A0ABZ1EPG0_9ACTN</name>
<dbReference type="Proteomes" id="UP001356428">
    <property type="component" value="Chromosome"/>
</dbReference>
<proteinExistence type="predicted"/>
<dbReference type="RefSeq" id="WP_326707348.1">
    <property type="nucleotide sequence ID" value="NZ_CP108861.1"/>
</dbReference>
<feature type="compositionally biased region" description="Pro residues" evidence="1">
    <location>
        <begin position="363"/>
        <end position="372"/>
    </location>
</feature>
<accession>A0ABZ1EPG0</accession>
<organism evidence="2 3">
    <name type="scientific">Streptomyces cyaneofuscatus</name>
    <dbReference type="NCBI Taxonomy" id="66883"/>
    <lineage>
        <taxon>Bacteria</taxon>
        <taxon>Bacillati</taxon>
        <taxon>Actinomycetota</taxon>
        <taxon>Actinomycetes</taxon>
        <taxon>Kitasatosporales</taxon>
        <taxon>Streptomycetaceae</taxon>
        <taxon>Streptomyces</taxon>
    </lineage>
</organism>
<sequence length="569" mass="59273">MTSTDSFPAGGLRPRLRGGVAVSAADGQVVFSAGQIRKRIGGGDALRLLLPIASAMDGRRTVGDLAEATDLPYEAVAQAVALLVKQGLVLSGEVSSPKPLAAGVVDYLEQTAGSSATFRDASEVLERLSRCAVLIVAPPGHTEAVRADLARSGVGTVHSASTPAGVGNEVLDSLREAAGSLVVLYGPPRHDDGTDSFTDDCAARDIAVLHYAAHQGQVDLGPLVHPRATLCRRCFTSGYLAEFGSEQPAPADTATGTVAAGLVVGEALAYLADVDSMRTSQALVRWTLPDSTAVRYAVSAEADCASCATTSRRSGERATVLEAYEDVVAAQPLADRPQPPVTAGREKRLTALGKERESFPTAPVIPLPPPPATASAAPTGEEVPAVSEAGPSGTVGTADAAFVADLAAMVAGRRGDGGPRRWTASGGDLASVELYLMCADTVSGLPAHTLLKYDDIAHRLLVTRRTHGPGLWRSMLDATGITETPDVVLVVVGALWRLKLKYSTFGIRLGHLDAGCALAQLHAVATDRGARVTLNDRWQPTLPTLLELKEDEQVMAVAGLWTPRSARCL</sequence>
<gene>
    <name evidence="2" type="ORF">OG849_01495</name>
</gene>
<keyword evidence="3" id="KW-1185">Reference proteome</keyword>
<dbReference type="SUPFAM" id="SSF46785">
    <property type="entry name" value="Winged helix' DNA-binding domain"/>
    <property type="match status" value="1"/>
</dbReference>
<dbReference type="InterPro" id="IPR036390">
    <property type="entry name" value="WH_DNA-bd_sf"/>
</dbReference>
<reference evidence="2 3" key="1">
    <citation type="submission" date="2022-10" db="EMBL/GenBank/DDBJ databases">
        <title>The complete genomes of actinobacterial strains from the NBC collection.</title>
        <authorList>
            <person name="Joergensen T.S."/>
            <person name="Alvarez Arevalo M."/>
            <person name="Sterndorff E.B."/>
            <person name="Faurdal D."/>
            <person name="Vuksanovic O."/>
            <person name="Mourched A.-S."/>
            <person name="Charusanti P."/>
            <person name="Shaw S."/>
            <person name="Blin K."/>
            <person name="Weber T."/>
        </authorList>
    </citation>
    <scope>NUCLEOTIDE SEQUENCE [LARGE SCALE GENOMIC DNA]</scope>
    <source>
        <strain evidence="2 3">NBC 01792</strain>
    </source>
</reference>
<evidence type="ECO:0008006" key="4">
    <source>
        <dbReference type="Google" id="ProtNLM"/>
    </source>
</evidence>
<evidence type="ECO:0000256" key="1">
    <source>
        <dbReference type="SAM" id="MobiDB-lite"/>
    </source>
</evidence>
<dbReference type="InterPro" id="IPR000415">
    <property type="entry name" value="Nitroreductase-like"/>
</dbReference>
<protein>
    <recommendedName>
        <fullName evidence="4">TOMM leader peptide-binding protein</fullName>
    </recommendedName>
</protein>
<evidence type="ECO:0000313" key="2">
    <source>
        <dbReference type="EMBL" id="WSB06005.1"/>
    </source>
</evidence>
<dbReference type="EMBL" id="CP109083">
    <property type="protein sequence ID" value="WSB06005.1"/>
    <property type="molecule type" value="Genomic_DNA"/>
</dbReference>
<dbReference type="Gene3D" id="3.40.109.10">
    <property type="entry name" value="NADH Oxidase"/>
    <property type="match status" value="1"/>
</dbReference>
<dbReference type="Gene3D" id="3.40.50.720">
    <property type="entry name" value="NAD(P)-binding Rossmann-like Domain"/>
    <property type="match status" value="1"/>
</dbReference>